<keyword evidence="3" id="KW-1185">Reference proteome</keyword>
<feature type="transmembrane region" description="Helical" evidence="1">
    <location>
        <begin position="34"/>
        <end position="56"/>
    </location>
</feature>
<protein>
    <submittedName>
        <fullName evidence="2">Uncharacterized protein</fullName>
    </submittedName>
</protein>
<evidence type="ECO:0000313" key="2">
    <source>
        <dbReference type="EMBL" id="GIX85849.1"/>
    </source>
</evidence>
<feature type="transmembrane region" description="Helical" evidence="1">
    <location>
        <begin position="76"/>
        <end position="95"/>
    </location>
</feature>
<evidence type="ECO:0000313" key="3">
    <source>
        <dbReference type="Proteomes" id="UP001054945"/>
    </source>
</evidence>
<comment type="caution">
    <text evidence="2">The sequence shown here is derived from an EMBL/GenBank/DDBJ whole genome shotgun (WGS) entry which is preliminary data.</text>
</comment>
<dbReference type="Proteomes" id="UP001054945">
    <property type="component" value="Unassembled WGS sequence"/>
</dbReference>
<name>A0AAV4NNA4_CAEEX</name>
<dbReference type="EMBL" id="BPLR01003547">
    <property type="protein sequence ID" value="GIX85849.1"/>
    <property type="molecule type" value="Genomic_DNA"/>
</dbReference>
<keyword evidence="1" id="KW-0472">Membrane</keyword>
<keyword evidence="1" id="KW-0812">Transmembrane</keyword>
<evidence type="ECO:0000256" key="1">
    <source>
        <dbReference type="SAM" id="Phobius"/>
    </source>
</evidence>
<reference evidence="2 3" key="1">
    <citation type="submission" date="2021-06" db="EMBL/GenBank/DDBJ databases">
        <title>Caerostris extrusa draft genome.</title>
        <authorList>
            <person name="Kono N."/>
            <person name="Arakawa K."/>
        </authorList>
    </citation>
    <scope>NUCLEOTIDE SEQUENCE [LARGE SCALE GENOMIC DNA]</scope>
</reference>
<accession>A0AAV4NNA4</accession>
<proteinExistence type="predicted"/>
<organism evidence="2 3">
    <name type="scientific">Caerostris extrusa</name>
    <name type="common">Bark spider</name>
    <name type="synonym">Caerostris bankana</name>
    <dbReference type="NCBI Taxonomy" id="172846"/>
    <lineage>
        <taxon>Eukaryota</taxon>
        <taxon>Metazoa</taxon>
        <taxon>Ecdysozoa</taxon>
        <taxon>Arthropoda</taxon>
        <taxon>Chelicerata</taxon>
        <taxon>Arachnida</taxon>
        <taxon>Araneae</taxon>
        <taxon>Araneomorphae</taxon>
        <taxon>Entelegynae</taxon>
        <taxon>Araneoidea</taxon>
        <taxon>Araneidae</taxon>
        <taxon>Caerostris</taxon>
    </lineage>
</organism>
<keyword evidence="1" id="KW-1133">Transmembrane helix</keyword>
<sequence>MDMTVHTSMHQSPSPPTVSCGSLVMYRKTKRTDLLFVTPFQIDFFQIGVAGLHFVFQIIEFLSSVFVKYFKTDASMGWVRSTLILYGGMAFCLAVDGRKDNAKPPDVTFGEFNLSICGNRLANSTDFLPIQNILDLGSLESVVVGLEQQLWYVCFLG</sequence>
<gene>
    <name evidence="2" type="ORF">CEXT_554401</name>
</gene>
<dbReference type="AlphaFoldDB" id="A0AAV4NNA4"/>